<dbReference type="PANTHER" id="PTHR24379:SF121">
    <property type="entry name" value="C2H2-TYPE DOMAIN-CONTAINING PROTEIN"/>
    <property type="match status" value="1"/>
</dbReference>
<evidence type="ECO:0000256" key="2">
    <source>
        <dbReference type="ARBA" id="ARBA00022737"/>
    </source>
</evidence>
<evidence type="ECO:0000256" key="7">
    <source>
        <dbReference type="SAM" id="MobiDB-lite"/>
    </source>
</evidence>
<evidence type="ECO:0000259" key="8">
    <source>
        <dbReference type="PROSITE" id="PS50157"/>
    </source>
</evidence>
<keyword evidence="3 5" id="KW-0863">Zinc-finger</keyword>
<feature type="binding site" evidence="6">
    <location>
        <position position="52"/>
    </location>
    <ligand>
        <name>Zn(2+)</name>
        <dbReference type="ChEBI" id="CHEBI:29105"/>
    </ligand>
</feature>
<feature type="binding site" evidence="6">
    <location>
        <position position="8"/>
    </location>
    <ligand>
        <name>Zn(2+)</name>
        <dbReference type="ChEBI" id="CHEBI:29105"/>
    </ligand>
</feature>
<evidence type="ECO:0000313" key="10">
    <source>
        <dbReference type="EMBL" id="SSX07237.1"/>
    </source>
</evidence>
<dbReference type="InterPro" id="IPR012934">
    <property type="entry name" value="Znf_AD"/>
</dbReference>
<feature type="region of interest" description="Disordered" evidence="7">
    <location>
        <begin position="609"/>
        <end position="629"/>
    </location>
</feature>
<reference evidence="10" key="1">
    <citation type="submission" date="2018-04" db="EMBL/GenBank/DDBJ databases">
        <authorList>
            <person name="Go L.Y."/>
            <person name="Mitchell J.A."/>
        </authorList>
    </citation>
    <scope>NUCLEOTIDE SEQUENCE</scope>
    <source>
        <tissue evidence="10">Whole organism</tissue>
    </source>
</reference>
<dbReference type="PANTHER" id="PTHR24379">
    <property type="entry name" value="KRAB AND ZINC FINGER DOMAIN-CONTAINING"/>
    <property type="match status" value="1"/>
</dbReference>
<feature type="region of interest" description="Disordered" evidence="7">
    <location>
        <begin position="667"/>
        <end position="687"/>
    </location>
</feature>
<dbReference type="EMBL" id="UFQT01000843">
    <property type="protein sequence ID" value="SSX27580.1"/>
    <property type="molecule type" value="Genomic_DNA"/>
</dbReference>
<evidence type="ECO:0000313" key="11">
    <source>
        <dbReference type="EMBL" id="SSX27580.1"/>
    </source>
</evidence>
<feature type="binding site" evidence="6">
    <location>
        <position position="5"/>
    </location>
    <ligand>
        <name>Zn(2+)</name>
        <dbReference type="ChEBI" id="CHEBI:29105"/>
    </ligand>
</feature>
<reference evidence="11" key="2">
    <citation type="submission" date="2018-07" db="EMBL/GenBank/DDBJ databases">
        <authorList>
            <person name="Quirk P.G."/>
            <person name="Krulwich T.A."/>
        </authorList>
    </citation>
    <scope>NUCLEOTIDE SEQUENCE</scope>
</reference>
<evidence type="ECO:0000259" key="9">
    <source>
        <dbReference type="PROSITE" id="PS51915"/>
    </source>
</evidence>
<evidence type="ECO:0000256" key="6">
    <source>
        <dbReference type="PROSITE-ProRule" id="PRU01263"/>
    </source>
</evidence>
<keyword evidence="1 6" id="KW-0479">Metal-binding</keyword>
<feature type="domain" description="C2H2-type" evidence="8">
    <location>
        <begin position="358"/>
        <end position="381"/>
    </location>
</feature>
<dbReference type="SMART" id="SM00355">
    <property type="entry name" value="ZnF_C2H2"/>
    <property type="match status" value="9"/>
</dbReference>
<gene>
    <name evidence="10" type="primary">CSON014664</name>
</gene>
<sequence>MELTCRICFKSSTTENHHKFMEIEVFLPIIKMLSRTQIFSCDGSPDMICGSCAQGLIMANLFRMKVIESNAICQELYLDSKNLQNFDEILHENDVKEEFQGEIQGNVTENLEMQEEYLHESFLEATEIDSTLNVSKNLVEVKPVSMKSDALCAICMTEIDVTGPKIQEITNILEIISPKIDLPKHGRVCKECKRLLKYAASFFKRRKQGKLLKGDMKIYTMCQICFKRCRKVEKTSREIAKIYFSLPKLSEESTIMVGGRSCSECNKYLMCIGELQKLLNGRIEIEMTSINGISSENFTETLNYDSDSDTSLAEVPFGEPLNIPAAPQYFSCIYCDFKSINDLEIAAHIAIIHETTSEICEFCNKIFKNKSDCRAHKRQVHFADLYGNLDKKLCELCGLLTMRLEPHRAFHLNVRPFSCDLCGHQSRTKLKIKMHILAVHTNYKSYGCRYCDMRFSYHSDMARHEIHKHTKNYKSQKPHLKQIKMITTRNSTTSEPYCRICFSTKTATQDLAPFVPIIQNIAQTKIPYENDGKCKICTSCAHGLIMANLFRVKVIQSNADYRNFMKSRDLTKIVAAKQGHVQLKEEEPSEPEDDEMEVEFLNEEFLSDEENEVEIPFEEEDEEEDEKPTKMVKIETPKKLITIPKSNLKEMPSLENIKILSRVTVTKTPPPKTTVKGKSSPQTNKKTDGKPEIIRGCYICTEPPNLKNSLTPHLSTLKRVIGDLKDAKNSDHLCDICMKKVKDAKLFFTKLDKVTDRKNNTNCCTSCASNLTGYRLSQHNMKTFNSLPIGAVDFKVKGNEKMCPQCVQLLSRIRMIKNCYSMKIQYIERKKQSLKKMSSKKQALISKILQGDNDEESLLEFEEEIGLPTYAPTTIPDSPTKVRRDKKHIEPGEIVEFSDELSEDEEIPLITSYTHSPQSKKRRIRIRAKPRYVRPNPDEPIPEDYQCHMSDFEEIDSDYELPPVKFRFPLNVPFKHTYLDCPHCSHKFVNSCELEVHIETMHETTSAKCNLCNQQLANITAAKQHKWALHYPEFSAFNFKKLCHICGVLMKKMDDHITTHTMIRAFACEQCEYKAKTKSSLRDHVQAIHLGEKRHKCKYCDKRFSYGADKHRHEISAHTKNYKHICPVCAKCFVKKNFMTNHIKSAHGNYIKNEPNAGGEQLFKYEY</sequence>
<evidence type="ECO:0000256" key="4">
    <source>
        <dbReference type="ARBA" id="ARBA00022833"/>
    </source>
</evidence>
<dbReference type="AlphaFoldDB" id="A0A336KS88"/>
<proteinExistence type="predicted"/>
<dbReference type="SMART" id="SM00868">
    <property type="entry name" value="zf-AD"/>
    <property type="match status" value="4"/>
</dbReference>
<protein>
    <submittedName>
        <fullName evidence="10">CSON014664 protein</fullName>
    </submittedName>
</protein>
<evidence type="ECO:0000256" key="3">
    <source>
        <dbReference type="ARBA" id="ARBA00022771"/>
    </source>
</evidence>
<keyword evidence="4 6" id="KW-0862">Zinc</keyword>
<feature type="domain" description="C2H2-type" evidence="8">
    <location>
        <begin position="1066"/>
        <end position="1094"/>
    </location>
</feature>
<dbReference type="InterPro" id="IPR036236">
    <property type="entry name" value="Znf_C2H2_sf"/>
</dbReference>
<evidence type="ECO:0000256" key="1">
    <source>
        <dbReference type="ARBA" id="ARBA00022723"/>
    </source>
</evidence>
<feature type="domain" description="C2H2-type" evidence="8">
    <location>
        <begin position="1095"/>
        <end position="1123"/>
    </location>
</feature>
<dbReference type="SUPFAM" id="SSF57716">
    <property type="entry name" value="Glucocorticoid receptor-like (DNA-binding domain)"/>
    <property type="match status" value="1"/>
</dbReference>
<feature type="binding site" evidence="6">
    <location>
        <position position="49"/>
    </location>
    <ligand>
        <name>Zn(2+)</name>
        <dbReference type="ChEBI" id="CHEBI:29105"/>
    </ligand>
</feature>
<dbReference type="GO" id="GO:0005634">
    <property type="term" value="C:nucleus"/>
    <property type="evidence" value="ECO:0007669"/>
    <property type="project" value="InterPro"/>
</dbReference>
<dbReference type="VEuPathDB" id="VectorBase:CSON014664"/>
<dbReference type="PROSITE" id="PS00028">
    <property type="entry name" value="ZINC_FINGER_C2H2_1"/>
    <property type="match status" value="6"/>
</dbReference>
<organism evidence="10">
    <name type="scientific">Culicoides sonorensis</name>
    <name type="common">Biting midge</name>
    <dbReference type="NCBI Taxonomy" id="179676"/>
    <lineage>
        <taxon>Eukaryota</taxon>
        <taxon>Metazoa</taxon>
        <taxon>Ecdysozoa</taxon>
        <taxon>Arthropoda</taxon>
        <taxon>Hexapoda</taxon>
        <taxon>Insecta</taxon>
        <taxon>Pterygota</taxon>
        <taxon>Neoptera</taxon>
        <taxon>Endopterygota</taxon>
        <taxon>Diptera</taxon>
        <taxon>Nematocera</taxon>
        <taxon>Chironomoidea</taxon>
        <taxon>Ceratopogonidae</taxon>
        <taxon>Ceratopogoninae</taxon>
        <taxon>Culicoides</taxon>
        <taxon>Monoculicoides</taxon>
    </lineage>
</organism>
<dbReference type="PROSITE" id="PS51915">
    <property type="entry name" value="ZAD"/>
    <property type="match status" value="1"/>
</dbReference>
<dbReference type="InterPro" id="IPR013087">
    <property type="entry name" value="Znf_C2H2_type"/>
</dbReference>
<dbReference type="Gene3D" id="3.30.160.60">
    <property type="entry name" value="Classic Zinc Finger"/>
    <property type="match status" value="4"/>
</dbReference>
<name>A0A336KS88_CULSO</name>
<dbReference type="PROSITE" id="PS50157">
    <property type="entry name" value="ZINC_FINGER_C2H2_2"/>
    <property type="match status" value="6"/>
</dbReference>
<feature type="domain" description="ZAD" evidence="9">
    <location>
        <begin position="3"/>
        <end position="76"/>
    </location>
</feature>
<keyword evidence="2" id="KW-0677">Repeat</keyword>
<dbReference type="EMBL" id="UFQS01000843">
    <property type="protein sequence ID" value="SSX07237.1"/>
    <property type="molecule type" value="Genomic_DNA"/>
</dbReference>
<evidence type="ECO:0000256" key="5">
    <source>
        <dbReference type="PROSITE-ProRule" id="PRU00042"/>
    </source>
</evidence>
<dbReference type="SUPFAM" id="SSF57667">
    <property type="entry name" value="beta-beta-alpha zinc fingers"/>
    <property type="match status" value="3"/>
</dbReference>
<feature type="domain" description="C2H2-type" evidence="8">
    <location>
        <begin position="446"/>
        <end position="474"/>
    </location>
</feature>
<accession>A0A336KS88</accession>
<feature type="compositionally biased region" description="Acidic residues" evidence="7">
    <location>
        <begin position="609"/>
        <end position="626"/>
    </location>
</feature>
<dbReference type="GO" id="GO:0008270">
    <property type="term" value="F:zinc ion binding"/>
    <property type="evidence" value="ECO:0007669"/>
    <property type="project" value="UniProtKB-UniRule"/>
</dbReference>
<feature type="domain" description="C2H2-type" evidence="8">
    <location>
        <begin position="417"/>
        <end position="445"/>
    </location>
</feature>
<feature type="domain" description="C2H2-type" evidence="8">
    <location>
        <begin position="1124"/>
        <end position="1147"/>
    </location>
</feature>